<dbReference type="Pfam" id="PF16201">
    <property type="entry name" value="NopRA1"/>
    <property type="match status" value="1"/>
</dbReference>
<dbReference type="GeneTree" id="ENSGT00390000014210"/>
<dbReference type="PANTHER" id="PTHR13500">
    <property type="entry name" value="NUCLEOLAR PRERIBOSOMAL-ASSOCIATED PROTEIN 1"/>
    <property type="match status" value="1"/>
</dbReference>
<feature type="domain" description="URB1 C-terminal" evidence="3">
    <location>
        <begin position="1535"/>
        <end position="1719"/>
    </location>
</feature>
<evidence type="ECO:0000256" key="1">
    <source>
        <dbReference type="SAM" id="MobiDB-lite"/>
    </source>
</evidence>
<reference evidence="4" key="2">
    <citation type="submission" date="2025-09" db="UniProtKB">
        <authorList>
            <consortium name="Ensembl"/>
        </authorList>
    </citation>
    <scope>IDENTIFICATION</scope>
</reference>
<organism evidence="4 5">
    <name type="scientific">Gadus morhua</name>
    <name type="common">Atlantic cod</name>
    <dbReference type="NCBI Taxonomy" id="8049"/>
    <lineage>
        <taxon>Eukaryota</taxon>
        <taxon>Metazoa</taxon>
        <taxon>Chordata</taxon>
        <taxon>Craniata</taxon>
        <taxon>Vertebrata</taxon>
        <taxon>Euteleostomi</taxon>
        <taxon>Actinopterygii</taxon>
        <taxon>Neopterygii</taxon>
        <taxon>Teleostei</taxon>
        <taxon>Neoteleostei</taxon>
        <taxon>Acanthomorphata</taxon>
        <taxon>Zeiogadaria</taxon>
        <taxon>Gadariae</taxon>
        <taxon>Gadiformes</taxon>
        <taxon>Gadoidei</taxon>
        <taxon>Gadidae</taxon>
        <taxon>Gadus</taxon>
    </lineage>
</organism>
<accession>A0A8C4ZZX3</accession>
<dbReference type="PANTHER" id="PTHR13500:SF0">
    <property type="entry name" value="NUCLEOLAR PRE-RIBOSOMAL-ASSOCIATED PROTEIN 1"/>
    <property type="match status" value="1"/>
</dbReference>
<dbReference type="GO" id="GO:0005730">
    <property type="term" value="C:nucleolus"/>
    <property type="evidence" value="ECO:0007669"/>
    <property type="project" value="TreeGrafter"/>
</dbReference>
<evidence type="ECO:0008006" key="6">
    <source>
        <dbReference type="Google" id="ProtNLM"/>
    </source>
</evidence>
<evidence type="ECO:0000259" key="3">
    <source>
        <dbReference type="Pfam" id="PF16201"/>
    </source>
</evidence>
<reference evidence="4" key="1">
    <citation type="submission" date="2025-08" db="UniProtKB">
        <authorList>
            <consortium name="Ensembl"/>
        </authorList>
    </citation>
    <scope>IDENTIFICATION</scope>
</reference>
<evidence type="ECO:0000313" key="5">
    <source>
        <dbReference type="Proteomes" id="UP000694546"/>
    </source>
</evidence>
<dbReference type="InterPro" id="IPR032436">
    <property type="entry name" value="URB1_C"/>
</dbReference>
<protein>
    <recommendedName>
        <fullName evidence="6">Nucleolar pre-ribosomal-associated protein 1</fullName>
    </recommendedName>
</protein>
<proteinExistence type="predicted"/>
<dbReference type="GO" id="GO:0000463">
    <property type="term" value="P:maturation of LSU-rRNA from tricistronic rRNA transcript (SSU-rRNA, 5.8S rRNA, LSU-rRNA)"/>
    <property type="evidence" value="ECO:0007669"/>
    <property type="project" value="TreeGrafter"/>
</dbReference>
<dbReference type="InterPro" id="IPR039844">
    <property type="entry name" value="URB1"/>
</dbReference>
<dbReference type="Ensembl" id="ENSGMOT00000031006.1">
    <property type="protein sequence ID" value="ENSGMOP00000024033.1"/>
    <property type="gene ID" value="ENSGMOG00000001838.2"/>
</dbReference>
<dbReference type="Proteomes" id="UP000694546">
    <property type="component" value="Chromosome 16"/>
</dbReference>
<dbReference type="Pfam" id="PF11707">
    <property type="entry name" value="Npa1"/>
    <property type="match status" value="1"/>
</dbReference>
<feature type="domain" description="URB1 N-terminal" evidence="2">
    <location>
        <begin position="78"/>
        <end position="386"/>
    </location>
</feature>
<evidence type="ECO:0000259" key="2">
    <source>
        <dbReference type="Pfam" id="PF11707"/>
    </source>
</evidence>
<keyword evidence="5" id="KW-1185">Reference proteome</keyword>
<dbReference type="InterPro" id="IPR021714">
    <property type="entry name" value="URB1_N"/>
</dbReference>
<sequence length="2130" mass="235375">FNCYLNMGKRPSEDSEVSEPQAKKVTLTEFNGTIFKSMLKDPTKAMKALETFISFAKKLPCPDLYDVVEGYIKISMECAEIFKLLAVEKPVDKEMMLVFQSLEMILLRTASDLSHLSMAGNAVVKKLSSSMKVIHASLRLFLCDRLVRLALCLLSAMVSQGSEAARCITGSDWVLGGFILCFQGRPDIRMAYIQFAVSFLMSGDPATVGQILEVKELLPEILNSGISADRLSIVSLILSTLKSRVVKNKAVTKTQKVRFFTAVLLTDVSSLYRWDGIIDVSTEDNDTVSLEQAANSVVRDLAHSFLLEVCSSRKNGISFHDPSYGTAGRAGNIILLQFLGGLKPTEDILVEELVTKTLRASPDLLGRFFKESRYSFAPRVQSAWRDNVQLVKKIYEAQPEISSVFRTREFIPLPRLVAMIMVTSLPPVCSKTFFTISNTAVQHTALSMMSFVLRRAQKNIDFLLDPALWESSEAYTLDNMEPLVQQYRETVSKILPDMTSIVSNWQSLSKKEELEEKLNMAKKGKAPKTPEDKKPPESLAADPAEVIMLKALLLQVMCLYQKVAPHLVSLCKFDFSKLFRGIVSEEGLRGEVPPVLQHQVLQLALELPSSKFSWVRLQVGRSPTESSSGEKPVLFLLLKMLVSSRNAPLRRLTKRLVLKVLKDTGMFDYTSSELELWLEHLGQVEPEHQDTVIHFLERVCVRLLSNQYVYSDKVATLVQDAAYLHASLTGNEADAASIPISHIDDVLDMVDVIMEGNEGELEEYGPALSEDLITQTFPFSALVPAALDARNKINGSKCGVYDYLARVLTDLLHAQREPLALCLALLQYDKELASSSSSEPPTGPPHPSVCLLHQYYSKWLPQQSQEALVDPASSSSSSSSPAAASSSLSGLLKASYLQGPGALLEESFRGRARESLTGVTLAELPLVVNQLLLYTRSTVEDFGSVRGGGDLPGRSSVVASALSSILKHPCVEQWFLALELSSLPANSLNPVKLRRLGGQMSEGVLALLEACAPLLRDLGRPDLLDRYLVAVETAVLRELQDSASQKAEQQQQQSRPLQALRALHPYFGACQLRGVVSTLLLLPQDCLVVAPGNQLGLYGTAALEILTESGGGGGGAGAGSRRLPLTRAHLQGLGTLLLACSSSARLEDFLLATLSGEPGGARLVHTDVFLHCLERAASPGPRGLCGLLLGNGPAHRLRFQLWCLEAGNMEAVAERTGDFLPVVDAYLLAAGGGDPATPTDGWYSGVKSTLLLCLPVVRWQLVDVVKDKLSESPEEQESWRKSVVLSSLRWLVSFETPALQCLSLHPRYRYKDLYFLGALRDLVELMYVEGDAAPKDFLPLATIHMMVSSHSLFLPAMLESDQDAGHCPQTKEALVSMVLCLVKRCPAVCNVNHFVIMLGAYGATLSIKDQKLLLLLQEYEKNNISLLKFQCLLWGSAAVEHHKARKSLGASLWQQPSSEDLLALLSPDRMLNTIAHFPQQRRIIPQEGKELLYQDEEVKELGHLYDPCYLLPLFSTILRPDCVVNCFKFVSSHAFGLTVTALSSYDPKVRAAGYHILTSFYPHLEGTASLLYLMEMMKNGIRQKNVRLPFIMTTYLSKVAQQMLKPEDHMYVVLNKFLLSHQSLDFRRVPDFFKLFHSSDTEHKQEREWCLGLLEEGLRDRYCYELCSQQGIFLGLLAYSSSPLCEEDTQVQILRVLSQAGRVPKAAYHLTKSCGLLPWMLHLLRRRTLEPRLLSGVVALLHVVWSTNLGQKDTPPEPPQTDRPPQPVAKTLPLPLVDEFLCVAFTTEVRPAQLNLFLRTLSSMLRHRGSVGVARGDRFTLKPQRLSSTDALSLLQSWASLSHDATLLGQLQSVAERHALRGLLGESTRAKTRGRPPASHSRKQTEDPEEDSDREQREQALLTACKGDLRMVFTHWETPASGDGEEATVVDSGLAGDTALLLTRWSLSTLLDHPFQHPPTLEFLRWFHRVAPPHPDTVDKILGDAGAKEDLLRLYHRAVELRAPASPSPCRTETLELFTGVMLRLLEAQGPLPLGELHAGVVSACLSDPSTPQARRDAGVVLLSLYVHEMWSGARSADLFLQHVRLVTAAAKPKGKRRTTKSTLEESHVSAICNDIVARTTDGSGTQPSV</sequence>
<dbReference type="GO" id="GO:0000466">
    <property type="term" value="P:maturation of 5.8S rRNA from tricistronic rRNA transcript (SSU-rRNA, 5.8S rRNA, LSU-rRNA)"/>
    <property type="evidence" value="ECO:0007669"/>
    <property type="project" value="TreeGrafter"/>
</dbReference>
<name>A0A8C4ZZX3_GADMO</name>
<feature type="region of interest" description="Disordered" evidence="1">
    <location>
        <begin position="1862"/>
        <end position="1896"/>
    </location>
</feature>
<evidence type="ECO:0000313" key="4">
    <source>
        <dbReference type="Ensembl" id="ENSGMOP00000024033.1"/>
    </source>
</evidence>